<dbReference type="eggNOG" id="COG3474">
    <property type="taxonomic scope" value="Bacteria"/>
</dbReference>
<dbReference type="InterPro" id="IPR002327">
    <property type="entry name" value="Cyt_c_1A/1B"/>
</dbReference>
<dbReference type="GO" id="GO:0009055">
    <property type="term" value="F:electron transfer activity"/>
    <property type="evidence" value="ECO:0007669"/>
    <property type="project" value="InterPro"/>
</dbReference>
<feature type="domain" description="Cytochrome c" evidence="8">
    <location>
        <begin position="26"/>
        <end position="129"/>
    </location>
</feature>
<dbReference type="HOGENOM" id="CLU_060944_2_1_5"/>
<evidence type="ECO:0000256" key="6">
    <source>
        <dbReference type="PROSITE-ProRule" id="PRU00433"/>
    </source>
</evidence>
<keyword evidence="2 6" id="KW-0349">Heme</keyword>
<dbReference type="STRING" id="391595.RLO149_c037710"/>
<feature type="chain" id="PRO_5003366588" evidence="7">
    <location>
        <begin position="21"/>
        <end position="133"/>
    </location>
</feature>
<keyword evidence="1" id="KW-0813">Transport</keyword>
<dbReference type="PROSITE" id="PS51007">
    <property type="entry name" value="CYTC"/>
    <property type="match status" value="1"/>
</dbReference>
<evidence type="ECO:0000256" key="5">
    <source>
        <dbReference type="ARBA" id="ARBA00023004"/>
    </source>
</evidence>
<dbReference type="Proteomes" id="UP000001353">
    <property type="component" value="Chromosome"/>
</dbReference>
<sequence>MLKKILSVACLMALPAAGFADGHITGDAAAGEKVFRKCKACHAVGEGAENKIGPALNGVVDAAVAGKPDFKYSDTLMAMASEGKTWTPEELAGFLEKPRNYAKGTKMAFAGLRKEEDRMNVIAYLASFPAEGS</sequence>
<protein>
    <submittedName>
        <fullName evidence="9">Cytochrome c2</fullName>
    </submittedName>
</protein>
<keyword evidence="10" id="KW-1185">Reference proteome</keyword>
<evidence type="ECO:0000256" key="1">
    <source>
        <dbReference type="ARBA" id="ARBA00022448"/>
    </source>
</evidence>
<dbReference type="RefSeq" id="WP_013963567.1">
    <property type="nucleotide sequence ID" value="NC_015730.1"/>
</dbReference>
<dbReference type="Pfam" id="PF00034">
    <property type="entry name" value="Cytochrom_C"/>
    <property type="match status" value="1"/>
</dbReference>
<gene>
    <name evidence="9" type="ordered locus">RLO149_c037710</name>
</gene>
<dbReference type="PANTHER" id="PTHR11961">
    <property type="entry name" value="CYTOCHROME C"/>
    <property type="match status" value="1"/>
</dbReference>
<dbReference type="InterPro" id="IPR036909">
    <property type="entry name" value="Cyt_c-like_dom_sf"/>
</dbReference>
<evidence type="ECO:0000256" key="4">
    <source>
        <dbReference type="ARBA" id="ARBA00022982"/>
    </source>
</evidence>
<dbReference type="PRINTS" id="PR00604">
    <property type="entry name" value="CYTCHRMECIAB"/>
</dbReference>
<name>F7ZCB1_ROSLO</name>
<feature type="signal peptide" evidence="7">
    <location>
        <begin position="1"/>
        <end position="20"/>
    </location>
</feature>
<evidence type="ECO:0000256" key="2">
    <source>
        <dbReference type="ARBA" id="ARBA00022617"/>
    </source>
</evidence>
<dbReference type="GO" id="GO:0020037">
    <property type="term" value="F:heme binding"/>
    <property type="evidence" value="ECO:0007669"/>
    <property type="project" value="InterPro"/>
</dbReference>
<reference evidence="9 10" key="1">
    <citation type="journal article" date="2011" name="BMC Genomics">
        <title>Comparative genome analysis and genome-guided physiological analysis of Roseobacter litoralis.</title>
        <authorList>
            <person name="Kalhoefer D."/>
            <person name="Thole S."/>
            <person name="Voget S."/>
            <person name="Lehmann R."/>
            <person name="Liesegang H."/>
            <person name="Wollher A."/>
            <person name="Daniel R."/>
            <person name="Simon M."/>
            <person name="Brinkhoff T."/>
        </authorList>
    </citation>
    <scope>NUCLEOTIDE SEQUENCE [LARGE SCALE GENOMIC DNA]</scope>
    <source>
        <strain evidence="10">ATCC 49566 / DSM 6996 / JCM 21268 / NBRC 15278 / OCh 149</strain>
    </source>
</reference>
<dbReference type="InterPro" id="IPR009056">
    <property type="entry name" value="Cyt_c-like_dom"/>
</dbReference>
<evidence type="ECO:0000256" key="3">
    <source>
        <dbReference type="ARBA" id="ARBA00022723"/>
    </source>
</evidence>
<dbReference type="EMBL" id="CP002623">
    <property type="protein sequence ID" value="AEI95684.1"/>
    <property type="molecule type" value="Genomic_DNA"/>
</dbReference>
<keyword evidence="7" id="KW-0732">Signal</keyword>
<dbReference type="AlphaFoldDB" id="F7ZCB1"/>
<evidence type="ECO:0000259" key="8">
    <source>
        <dbReference type="PROSITE" id="PS51007"/>
    </source>
</evidence>
<accession>F7ZCB1</accession>
<evidence type="ECO:0000313" key="9">
    <source>
        <dbReference type="EMBL" id="AEI95684.1"/>
    </source>
</evidence>
<keyword evidence="5 6" id="KW-0408">Iron</keyword>
<dbReference type="GO" id="GO:0046872">
    <property type="term" value="F:metal ion binding"/>
    <property type="evidence" value="ECO:0007669"/>
    <property type="project" value="UniProtKB-KW"/>
</dbReference>
<proteinExistence type="predicted"/>
<dbReference type="KEGG" id="rli:RLO149_c037710"/>
<keyword evidence="4" id="KW-0249">Electron transport</keyword>
<keyword evidence="3 6" id="KW-0479">Metal-binding</keyword>
<dbReference type="SUPFAM" id="SSF46626">
    <property type="entry name" value="Cytochrome c"/>
    <property type="match status" value="1"/>
</dbReference>
<organism evidence="9 10">
    <name type="scientific">Roseobacter litoralis (strain ATCC 49566 / DSM 6996 / JCM 21268 / NBRC 15278 / OCh 149)</name>
    <dbReference type="NCBI Taxonomy" id="391595"/>
    <lineage>
        <taxon>Bacteria</taxon>
        <taxon>Pseudomonadati</taxon>
        <taxon>Pseudomonadota</taxon>
        <taxon>Alphaproteobacteria</taxon>
        <taxon>Rhodobacterales</taxon>
        <taxon>Roseobacteraceae</taxon>
        <taxon>Roseobacter</taxon>
    </lineage>
</organism>
<dbReference type="Gene3D" id="1.10.760.10">
    <property type="entry name" value="Cytochrome c-like domain"/>
    <property type="match status" value="1"/>
</dbReference>
<evidence type="ECO:0000256" key="7">
    <source>
        <dbReference type="SAM" id="SignalP"/>
    </source>
</evidence>
<evidence type="ECO:0000313" key="10">
    <source>
        <dbReference type="Proteomes" id="UP000001353"/>
    </source>
</evidence>